<keyword evidence="1" id="KW-0175">Coiled coil</keyword>
<reference evidence="3" key="1">
    <citation type="submission" date="2020-11" db="EMBL/GenBank/DDBJ databases">
        <authorList>
            <person name="Tran Van P."/>
        </authorList>
    </citation>
    <scope>NUCLEOTIDE SEQUENCE</scope>
</reference>
<evidence type="ECO:0000256" key="2">
    <source>
        <dbReference type="SAM" id="MobiDB-lite"/>
    </source>
</evidence>
<dbReference type="EMBL" id="CAJPEV010002317">
    <property type="protein sequence ID" value="CAG0896504.1"/>
    <property type="molecule type" value="Genomic_DNA"/>
</dbReference>
<feature type="region of interest" description="Disordered" evidence="2">
    <location>
        <begin position="61"/>
        <end position="114"/>
    </location>
</feature>
<feature type="compositionally biased region" description="Basic and acidic residues" evidence="2">
    <location>
        <begin position="62"/>
        <end position="75"/>
    </location>
</feature>
<dbReference type="Proteomes" id="UP000677054">
    <property type="component" value="Unassembled WGS sequence"/>
</dbReference>
<keyword evidence="4" id="KW-1185">Reference proteome</keyword>
<proteinExistence type="predicted"/>
<evidence type="ECO:0000313" key="3">
    <source>
        <dbReference type="EMBL" id="CAD7249478.1"/>
    </source>
</evidence>
<sequence length="229" mass="26922">MLPQKLAETEKLEQLKEEKEHLKEVQCMISGEQKEVRNDEYSHSSIVEEMGNQRENICMDINSERRDPLEDESKTNKKSFLEVSPVDSHTRKQKGLTPTKEEEEGEDKGDRDEYHRVQIMEENEKLQRKHSEMKDMEPKHPMISVLRETQAKLEEEARLGQADLEFQESYLADRFKFSPGRVKRKVRSTCRFYRFRLLKKTEKLAARKRLLEDASPSVVAPATDINVQD</sequence>
<gene>
    <name evidence="3" type="ORF">DSTB1V02_LOCUS9273</name>
</gene>
<organism evidence="3">
    <name type="scientific">Darwinula stevensoni</name>
    <dbReference type="NCBI Taxonomy" id="69355"/>
    <lineage>
        <taxon>Eukaryota</taxon>
        <taxon>Metazoa</taxon>
        <taxon>Ecdysozoa</taxon>
        <taxon>Arthropoda</taxon>
        <taxon>Crustacea</taxon>
        <taxon>Oligostraca</taxon>
        <taxon>Ostracoda</taxon>
        <taxon>Podocopa</taxon>
        <taxon>Podocopida</taxon>
        <taxon>Darwinulocopina</taxon>
        <taxon>Darwinuloidea</taxon>
        <taxon>Darwinulidae</taxon>
        <taxon>Darwinula</taxon>
    </lineage>
</organism>
<evidence type="ECO:0000256" key="1">
    <source>
        <dbReference type="SAM" id="Coils"/>
    </source>
</evidence>
<feature type="coiled-coil region" evidence="1">
    <location>
        <begin position="5"/>
        <end position="35"/>
    </location>
</feature>
<evidence type="ECO:0000313" key="4">
    <source>
        <dbReference type="Proteomes" id="UP000677054"/>
    </source>
</evidence>
<dbReference type="EMBL" id="LR901834">
    <property type="protein sequence ID" value="CAD7249478.1"/>
    <property type="molecule type" value="Genomic_DNA"/>
</dbReference>
<accession>A0A7R9A8J5</accession>
<name>A0A7R9A8J5_9CRUS</name>
<dbReference type="AlphaFoldDB" id="A0A7R9A8J5"/>
<protein>
    <submittedName>
        <fullName evidence="3">Uncharacterized protein</fullName>
    </submittedName>
</protein>